<gene>
    <name evidence="6" type="ORF">H9644_05485</name>
</gene>
<reference evidence="6 7" key="1">
    <citation type="submission" date="2020-08" db="EMBL/GenBank/DDBJ databases">
        <title>A Genomic Blueprint of the Chicken Gut Microbiome.</title>
        <authorList>
            <person name="Gilroy R."/>
            <person name="Ravi A."/>
            <person name="Getino M."/>
            <person name="Pursley I."/>
            <person name="Horton D.L."/>
            <person name="Alikhan N.-F."/>
            <person name="Baker D."/>
            <person name="Gharbi K."/>
            <person name="Hall N."/>
            <person name="Watson M."/>
            <person name="Adriaenssens E.M."/>
            <person name="Foster-Nyarko E."/>
            <person name="Jarju S."/>
            <person name="Secka A."/>
            <person name="Antonio M."/>
            <person name="Oren A."/>
            <person name="Chaudhuri R."/>
            <person name="La Ragione R.M."/>
            <person name="Hildebrand F."/>
            <person name="Pallen M.J."/>
        </authorList>
    </citation>
    <scope>NUCLEOTIDE SEQUENCE [LARGE SCALE GENOMIC DNA]</scope>
    <source>
        <strain evidence="6 7">Sa2BVA5</strain>
    </source>
</reference>
<evidence type="ECO:0000256" key="4">
    <source>
        <dbReference type="ARBA" id="ARBA00023163"/>
    </source>
</evidence>
<dbReference type="InterPro" id="IPR000847">
    <property type="entry name" value="LysR_HTH_N"/>
</dbReference>
<dbReference type="InterPro" id="IPR036390">
    <property type="entry name" value="WH_DNA-bd_sf"/>
</dbReference>
<comment type="caution">
    <text evidence="6">The sequence shown here is derived from an EMBL/GenBank/DDBJ whole genome shotgun (WGS) entry which is preliminary data.</text>
</comment>
<dbReference type="Pfam" id="PF00126">
    <property type="entry name" value="HTH_1"/>
    <property type="match status" value="1"/>
</dbReference>
<dbReference type="CDD" id="cd08422">
    <property type="entry name" value="PBP2_CrgA_like"/>
    <property type="match status" value="1"/>
</dbReference>
<dbReference type="InterPro" id="IPR058163">
    <property type="entry name" value="LysR-type_TF_proteobact-type"/>
</dbReference>
<organism evidence="6 7">
    <name type="scientific">Escherichia whittamii</name>
    <dbReference type="NCBI Taxonomy" id="2762229"/>
    <lineage>
        <taxon>Bacteria</taxon>
        <taxon>Pseudomonadati</taxon>
        <taxon>Pseudomonadota</taxon>
        <taxon>Gammaproteobacteria</taxon>
        <taxon>Enterobacterales</taxon>
        <taxon>Enterobacteriaceae</taxon>
        <taxon>Escherichia</taxon>
    </lineage>
</organism>
<keyword evidence="7" id="KW-1185">Reference proteome</keyword>
<protein>
    <submittedName>
        <fullName evidence="6">LysR family transcriptional regulator</fullName>
    </submittedName>
</protein>
<sequence>MRRYFDDLQLGSIELFCLTVETGSFTAAAAAAGVTPAAVSRSVARLEKRLQTRLFIRTTRSMRPTDIGQRYYLDCRRALNQFVEAEEKISDQQQIPVGTLSISAPSLYAHFRLLPRLSEFCALYPELTVNLEVSDQNIDFSEDKFDLAIRGSELLDSGLVARRLEDAELIVVATPSYLRNHPAPTTPTDLAHHNCIQYILPGNGRPAPWSFMEKKREFRIETSGRLVCREDYLATLTLVKNSAGVMQVYRFSVEDELKRGELIELLPGFGGTSRPFMIIYPYKRFLPLKVRKFIDFLTGVTEPCID</sequence>
<evidence type="ECO:0000259" key="5">
    <source>
        <dbReference type="PROSITE" id="PS50931"/>
    </source>
</evidence>
<dbReference type="RefSeq" id="WP_064529384.1">
    <property type="nucleotide sequence ID" value="NZ_JACSQI010000002.1"/>
</dbReference>
<proteinExistence type="inferred from homology"/>
<dbReference type="SUPFAM" id="SSF46785">
    <property type="entry name" value="Winged helix' DNA-binding domain"/>
    <property type="match status" value="1"/>
</dbReference>
<evidence type="ECO:0000256" key="2">
    <source>
        <dbReference type="ARBA" id="ARBA00023015"/>
    </source>
</evidence>
<name>A0ABR8T9P3_9ESCH</name>
<keyword evidence="2" id="KW-0805">Transcription regulation</keyword>
<keyword evidence="4" id="KW-0804">Transcription</keyword>
<dbReference type="SUPFAM" id="SSF53850">
    <property type="entry name" value="Periplasmic binding protein-like II"/>
    <property type="match status" value="1"/>
</dbReference>
<evidence type="ECO:0000313" key="7">
    <source>
        <dbReference type="Proteomes" id="UP000605603"/>
    </source>
</evidence>
<evidence type="ECO:0000256" key="1">
    <source>
        <dbReference type="ARBA" id="ARBA00009437"/>
    </source>
</evidence>
<feature type="domain" description="HTH lysR-type" evidence="5">
    <location>
        <begin position="8"/>
        <end position="65"/>
    </location>
</feature>
<accession>A0ABR8T9P3</accession>
<evidence type="ECO:0000256" key="3">
    <source>
        <dbReference type="ARBA" id="ARBA00023125"/>
    </source>
</evidence>
<dbReference type="Pfam" id="PF03466">
    <property type="entry name" value="LysR_substrate"/>
    <property type="match status" value="1"/>
</dbReference>
<dbReference type="PROSITE" id="PS50931">
    <property type="entry name" value="HTH_LYSR"/>
    <property type="match status" value="1"/>
</dbReference>
<comment type="similarity">
    <text evidence="1">Belongs to the LysR transcriptional regulatory family.</text>
</comment>
<dbReference type="PANTHER" id="PTHR30537:SF5">
    <property type="entry name" value="HTH-TYPE TRANSCRIPTIONAL ACTIVATOR TTDR-RELATED"/>
    <property type="match status" value="1"/>
</dbReference>
<keyword evidence="3" id="KW-0238">DNA-binding</keyword>
<dbReference type="EMBL" id="JACSQI010000002">
    <property type="protein sequence ID" value="MBD7972482.1"/>
    <property type="molecule type" value="Genomic_DNA"/>
</dbReference>
<dbReference type="Gene3D" id="1.10.10.10">
    <property type="entry name" value="Winged helix-like DNA-binding domain superfamily/Winged helix DNA-binding domain"/>
    <property type="match status" value="1"/>
</dbReference>
<dbReference type="Proteomes" id="UP000605603">
    <property type="component" value="Unassembled WGS sequence"/>
</dbReference>
<dbReference type="InterPro" id="IPR036388">
    <property type="entry name" value="WH-like_DNA-bd_sf"/>
</dbReference>
<dbReference type="Gene3D" id="3.40.190.290">
    <property type="match status" value="1"/>
</dbReference>
<evidence type="ECO:0000313" key="6">
    <source>
        <dbReference type="EMBL" id="MBD7972482.1"/>
    </source>
</evidence>
<dbReference type="InterPro" id="IPR005119">
    <property type="entry name" value="LysR_subst-bd"/>
</dbReference>
<dbReference type="PANTHER" id="PTHR30537">
    <property type="entry name" value="HTH-TYPE TRANSCRIPTIONAL REGULATOR"/>
    <property type="match status" value="1"/>
</dbReference>